<feature type="compositionally biased region" description="Basic and acidic residues" evidence="1">
    <location>
        <begin position="199"/>
        <end position="208"/>
    </location>
</feature>
<dbReference type="EMBL" id="HG742615">
    <property type="protein sequence ID" value="CDP21352.1"/>
    <property type="molecule type" value="Genomic_DNA"/>
</dbReference>
<dbReference type="AlphaFoldDB" id="A0A068VL75"/>
<protein>
    <submittedName>
        <fullName evidence="2">DH200=94 genomic scaffold, scaffold_3531</fullName>
    </submittedName>
</protein>
<sequence>MAVDPCRRPLARRSVRRRPPCERRAADRTTPPNTTEARSSGVPRRTGDEHPTAARTPQPSRYRSTTRSQFRTARRRQILSPLLHDPNPSRHAPQSQSLSRSYGSIFVDFPYLHYSMRLEAAHLGDLLRISVRTGAKLRVALSRIFTVRVGITDTAAASGALRARVPISRLADSRDVQRSQRKENSSRIPRRLLRVHSGYPDEAHDNATHETPTLRV</sequence>
<feature type="region of interest" description="Disordered" evidence="1">
    <location>
        <begin position="1"/>
        <end position="73"/>
    </location>
</feature>
<evidence type="ECO:0000313" key="3">
    <source>
        <dbReference type="Proteomes" id="UP000295252"/>
    </source>
</evidence>
<gene>
    <name evidence="2" type="ORF">GSCOC_T00001075001</name>
</gene>
<reference evidence="3" key="1">
    <citation type="journal article" date="2014" name="Science">
        <title>The coffee genome provides insight into the convergent evolution of caffeine biosynthesis.</title>
        <authorList>
            <person name="Denoeud F."/>
            <person name="Carretero-Paulet L."/>
            <person name="Dereeper A."/>
            <person name="Droc G."/>
            <person name="Guyot R."/>
            <person name="Pietrella M."/>
            <person name="Zheng C."/>
            <person name="Alberti A."/>
            <person name="Anthony F."/>
            <person name="Aprea G."/>
            <person name="Aury J.M."/>
            <person name="Bento P."/>
            <person name="Bernard M."/>
            <person name="Bocs S."/>
            <person name="Campa C."/>
            <person name="Cenci A."/>
            <person name="Combes M.C."/>
            <person name="Crouzillat D."/>
            <person name="Da Silva C."/>
            <person name="Daddiego L."/>
            <person name="De Bellis F."/>
            <person name="Dussert S."/>
            <person name="Garsmeur O."/>
            <person name="Gayraud T."/>
            <person name="Guignon V."/>
            <person name="Jahn K."/>
            <person name="Jamilloux V."/>
            <person name="Joet T."/>
            <person name="Labadie K."/>
            <person name="Lan T."/>
            <person name="Leclercq J."/>
            <person name="Lepelley M."/>
            <person name="Leroy T."/>
            <person name="Li L.T."/>
            <person name="Librado P."/>
            <person name="Lopez L."/>
            <person name="Munoz A."/>
            <person name="Noel B."/>
            <person name="Pallavicini A."/>
            <person name="Perrotta G."/>
            <person name="Poncet V."/>
            <person name="Pot D."/>
            <person name="Priyono X."/>
            <person name="Rigoreau M."/>
            <person name="Rouard M."/>
            <person name="Rozas J."/>
            <person name="Tranchant-Dubreuil C."/>
            <person name="VanBuren R."/>
            <person name="Zhang Q."/>
            <person name="Andrade A.C."/>
            <person name="Argout X."/>
            <person name="Bertrand B."/>
            <person name="de Kochko A."/>
            <person name="Graziosi G."/>
            <person name="Henry R.J."/>
            <person name="Jayarama X."/>
            <person name="Ming R."/>
            <person name="Nagai C."/>
            <person name="Rounsley S."/>
            <person name="Sankoff D."/>
            <person name="Giuliano G."/>
            <person name="Albert V.A."/>
            <person name="Wincker P."/>
            <person name="Lashermes P."/>
        </authorList>
    </citation>
    <scope>NUCLEOTIDE SEQUENCE [LARGE SCALE GENOMIC DNA]</scope>
    <source>
        <strain evidence="3">cv. DH200-94</strain>
    </source>
</reference>
<dbReference type="Proteomes" id="UP000295252">
    <property type="component" value="Unassembled WGS sequence"/>
</dbReference>
<dbReference type="Gramene" id="CDP21352">
    <property type="protein sequence ID" value="CDP21352"/>
    <property type="gene ID" value="GSCOC_T00001075001"/>
</dbReference>
<accession>A0A068VL75</accession>
<feature type="region of interest" description="Disordered" evidence="1">
    <location>
        <begin position="173"/>
        <end position="216"/>
    </location>
</feature>
<feature type="compositionally biased region" description="Basic and acidic residues" evidence="1">
    <location>
        <begin position="173"/>
        <end position="185"/>
    </location>
</feature>
<name>A0A068VL75_COFCA</name>
<evidence type="ECO:0000256" key="1">
    <source>
        <dbReference type="SAM" id="MobiDB-lite"/>
    </source>
</evidence>
<keyword evidence="3" id="KW-1185">Reference proteome</keyword>
<dbReference type="InParanoid" id="A0A068VL75"/>
<evidence type="ECO:0000313" key="2">
    <source>
        <dbReference type="EMBL" id="CDP21352.1"/>
    </source>
</evidence>
<proteinExistence type="predicted"/>
<feature type="compositionally biased region" description="Basic residues" evidence="1">
    <location>
        <begin position="9"/>
        <end position="18"/>
    </location>
</feature>
<feature type="region of interest" description="Disordered" evidence="1">
    <location>
        <begin position="79"/>
        <end position="98"/>
    </location>
</feature>
<feature type="compositionally biased region" description="Polar residues" evidence="1">
    <location>
        <begin position="55"/>
        <end position="71"/>
    </location>
</feature>
<organism evidence="2 3">
    <name type="scientific">Coffea canephora</name>
    <name type="common">Robusta coffee</name>
    <dbReference type="NCBI Taxonomy" id="49390"/>
    <lineage>
        <taxon>Eukaryota</taxon>
        <taxon>Viridiplantae</taxon>
        <taxon>Streptophyta</taxon>
        <taxon>Embryophyta</taxon>
        <taxon>Tracheophyta</taxon>
        <taxon>Spermatophyta</taxon>
        <taxon>Magnoliopsida</taxon>
        <taxon>eudicotyledons</taxon>
        <taxon>Gunneridae</taxon>
        <taxon>Pentapetalae</taxon>
        <taxon>asterids</taxon>
        <taxon>lamiids</taxon>
        <taxon>Gentianales</taxon>
        <taxon>Rubiaceae</taxon>
        <taxon>Ixoroideae</taxon>
        <taxon>Gardenieae complex</taxon>
        <taxon>Bertiereae - Coffeeae clade</taxon>
        <taxon>Coffeeae</taxon>
        <taxon>Coffea</taxon>
    </lineage>
</organism>